<comment type="caution">
    <text evidence="3">The sequence shown here is derived from an EMBL/GenBank/DDBJ whole genome shotgun (WGS) entry which is preliminary data.</text>
</comment>
<keyword evidence="1" id="KW-0472">Membrane</keyword>
<dbReference type="NCBIfam" id="TIGR00199">
    <property type="entry name" value="PncC_domain"/>
    <property type="match status" value="1"/>
</dbReference>
<feature type="domain" description="CinA C-terminal" evidence="2">
    <location>
        <begin position="7"/>
        <end position="157"/>
    </location>
</feature>
<gene>
    <name evidence="3" type="ORF">E2C06_08390</name>
</gene>
<proteinExistence type="predicted"/>
<protein>
    <submittedName>
        <fullName evidence="3">CinA family protein</fullName>
    </submittedName>
</protein>
<reference evidence="3 4" key="1">
    <citation type="journal article" date="2016" name="J. Microbiol.">
        <title>Dankookia rubra gen. nov., sp. nov., an alphaproteobacterium isolated from sediment of a shallow stream.</title>
        <authorList>
            <person name="Kim W.H."/>
            <person name="Kim D.H."/>
            <person name="Kang K."/>
            <person name="Ahn T.Y."/>
        </authorList>
    </citation>
    <scope>NUCLEOTIDE SEQUENCE [LARGE SCALE GENOMIC DNA]</scope>
    <source>
        <strain evidence="3 4">JCM30602</strain>
    </source>
</reference>
<evidence type="ECO:0000313" key="4">
    <source>
        <dbReference type="Proteomes" id="UP000295096"/>
    </source>
</evidence>
<sequence>MDTLLPIAARAGALLKARGETIAVGESATGGLVSAALLAVPGASAYFLGGGVVYTRAARTTLLGVPVAALKAAAPASEEMAALLAQAARERLGAAWGLGEAGAAGPTGNSYGHAAGHGVLAVAGPVSRSLTIETGNTDRVANMRVFGARLLTLLVQCLEAAPQK</sequence>
<dbReference type="SUPFAM" id="SSF142433">
    <property type="entry name" value="CinA-like"/>
    <property type="match status" value="1"/>
</dbReference>
<feature type="transmembrane region" description="Helical" evidence="1">
    <location>
        <begin position="35"/>
        <end position="54"/>
    </location>
</feature>
<dbReference type="RefSeq" id="WP_133288152.1">
    <property type="nucleotide sequence ID" value="NZ_SMSJ01000007.1"/>
</dbReference>
<dbReference type="OrthoDB" id="1253990at2"/>
<evidence type="ECO:0000313" key="3">
    <source>
        <dbReference type="EMBL" id="TDH63006.1"/>
    </source>
</evidence>
<keyword evidence="1" id="KW-0812">Transmembrane</keyword>
<dbReference type="EMBL" id="SMSJ01000007">
    <property type="protein sequence ID" value="TDH63006.1"/>
    <property type="molecule type" value="Genomic_DNA"/>
</dbReference>
<evidence type="ECO:0000259" key="2">
    <source>
        <dbReference type="Pfam" id="PF02464"/>
    </source>
</evidence>
<organism evidence="3 4">
    <name type="scientific">Dankookia rubra</name>
    <dbReference type="NCBI Taxonomy" id="1442381"/>
    <lineage>
        <taxon>Bacteria</taxon>
        <taxon>Pseudomonadati</taxon>
        <taxon>Pseudomonadota</taxon>
        <taxon>Alphaproteobacteria</taxon>
        <taxon>Acetobacterales</taxon>
        <taxon>Roseomonadaceae</taxon>
        <taxon>Dankookia</taxon>
    </lineage>
</organism>
<dbReference type="Pfam" id="PF02464">
    <property type="entry name" value="CinA"/>
    <property type="match status" value="1"/>
</dbReference>
<dbReference type="InterPro" id="IPR036653">
    <property type="entry name" value="CinA-like_C"/>
</dbReference>
<dbReference type="Gene3D" id="3.90.950.20">
    <property type="entry name" value="CinA-like"/>
    <property type="match status" value="1"/>
</dbReference>
<dbReference type="InterPro" id="IPR008136">
    <property type="entry name" value="CinA_C"/>
</dbReference>
<accession>A0A4R5QIQ3</accession>
<dbReference type="AlphaFoldDB" id="A0A4R5QIQ3"/>
<evidence type="ECO:0000256" key="1">
    <source>
        <dbReference type="SAM" id="Phobius"/>
    </source>
</evidence>
<keyword evidence="4" id="KW-1185">Reference proteome</keyword>
<keyword evidence="1" id="KW-1133">Transmembrane helix</keyword>
<name>A0A4R5QIQ3_9PROT</name>
<dbReference type="Proteomes" id="UP000295096">
    <property type="component" value="Unassembled WGS sequence"/>
</dbReference>